<organism evidence="6 7">
    <name type="scientific">Propionivibrio dicarboxylicus</name>
    <dbReference type="NCBI Taxonomy" id="83767"/>
    <lineage>
        <taxon>Bacteria</taxon>
        <taxon>Pseudomonadati</taxon>
        <taxon>Pseudomonadota</taxon>
        <taxon>Betaproteobacteria</taxon>
        <taxon>Rhodocyclales</taxon>
        <taxon>Rhodocyclaceae</taxon>
        <taxon>Propionivibrio</taxon>
    </lineage>
</organism>
<dbReference type="STRING" id="83767.SAMN05660652_02950"/>
<feature type="transmembrane region" description="Helical" evidence="5">
    <location>
        <begin position="6"/>
        <end position="27"/>
    </location>
</feature>
<evidence type="ECO:0000256" key="1">
    <source>
        <dbReference type="ARBA" id="ARBA00004141"/>
    </source>
</evidence>
<accession>A0A1G8ICC7</accession>
<dbReference type="InterPro" id="IPR047662">
    <property type="entry name" value="SemiSWEET"/>
</dbReference>
<dbReference type="InterPro" id="IPR006603">
    <property type="entry name" value="PQ-loop_rpt"/>
</dbReference>
<reference evidence="6 7" key="1">
    <citation type="submission" date="2016-10" db="EMBL/GenBank/DDBJ databases">
        <authorList>
            <person name="de Groot N.N."/>
        </authorList>
    </citation>
    <scope>NUCLEOTIDE SEQUENCE [LARGE SCALE GENOMIC DNA]</scope>
    <source>
        <strain evidence="6 7">DSM 5885</strain>
    </source>
</reference>
<dbReference type="AlphaFoldDB" id="A0A1G8ICC7"/>
<gene>
    <name evidence="6" type="ORF">SAMN05660652_02950</name>
</gene>
<sequence>MIPVEWIGYLAATLTTVAFVPQVWQIWRSKRTQDISLRMYVLFTCGIAAWLVYGLMIAAWPVVVANAITFVLAGMVLVLKLRHG</sequence>
<dbReference type="NCBIfam" id="NF037968">
    <property type="entry name" value="SemiSWEET_2"/>
    <property type="match status" value="1"/>
</dbReference>
<keyword evidence="7" id="KW-1185">Reference proteome</keyword>
<evidence type="ECO:0000313" key="7">
    <source>
        <dbReference type="Proteomes" id="UP000198607"/>
    </source>
</evidence>
<protein>
    <submittedName>
        <fullName evidence="6">MtN3 and saliva related transmembrane protein</fullName>
    </submittedName>
</protein>
<feature type="transmembrane region" description="Helical" evidence="5">
    <location>
        <begin position="63"/>
        <end position="81"/>
    </location>
</feature>
<dbReference type="GO" id="GO:0051119">
    <property type="term" value="F:sugar transmembrane transporter activity"/>
    <property type="evidence" value="ECO:0007669"/>
    <property type="project" value="InterPro"/>
</dbReference>
<evidence type="ECO:0000256" key="2">
    <source>
        <dbReference type="ARBA" id="ARBA00022692"/>
    </source>
</evidence>
<dbReference type="GO" id="GO:0016020">
    <property type="term" value="C:membrane"/>
    <property type="evidence" value="ECO:0007669"/>
    <property type="project" value="UniProtKB-SubCell"/>
</dbReference>
<evidence type="ECO:0000313" key="6">
    <source>
        <dbReference type="EMBL" id="SDI16585.1"/>
    </source>
</evidence>
<dbReference type="EMBL" id="FNCY01000014">
    <property type="protein sequence ID" value="SDI16585.1"/>
    <property type="molecule type" value="Genomic_DNA"/>
</dbReference>
<feature type="transmembrane region" description="Helical" evidence="5">
    <location>
        <begin position="39"/>
        <end position="57"/>
    </location>
</feature>
<dbReference type="Pfam" id="PF04193">
    <property type="entry name" value="PQ-loop"/>
    <property type="match status" value="1"/>
</dbReference>
<comment type="subcellular location">
    <subcellularLocation>
        <location evidence="1">Membrane</location>
        <topology evidence="1">Multi-pass membrane protein</topology>
    </subcellularLocation>
</comment>
<proteinExistence type="predicted"/>
<name>A0A1G8ICC7_9RHOO</name>
<keyword evidence="4 5" id="KW-0472">Membrane</keyword>
<dbReference type="Gene3D" id="1.20.1280.290">
    <property type="match status" value="1"/>
</dbReference>
<evidence type="ECO:0000256" key="4">
    <source>
        <dbReference type="ARBA" id="ARBA00023136"/>
    </source>
</evidence>
<keyword evidence="3 5" id="KW-1133">Transmembrane helix</keyword>
<dbReference type="Proteomes" id="UP000198607">
    <property type="component" value="Unassembled WGS sequence"/>
</dbReference>
<evidence type="ECO:0000256" key="3">
    <source>
        <dbReference type="ARBA" id="ARBA00022989"/>
    </source>
</evidence>
<keyword evidence="2 5" id="KW-0812">Transmembrane</keyword>
<dbReference type="RefSeq" id="WP_091938680.1">
    <property type="nucleotide sequence ID" value="NZ_FNCY01000014.1"/>
</dbReference>
<evidence type="ECO:0000256" key="5">
    <source>
        <dbReference type="SAM" id="Phobius"/>
    </source>
</evidence>
<dbReference type="OrthoDB" id="122062at2"/>